<accession>A0ABY4G169</accession>
<evidence type="ECO:0000313" key="2">
    <source>
        <dbReference type="Proteomes" id="UP000830401"/>
    </source>
</evidence>
<gene>
    <name evidence="1" type="ORF">MUN86_13605</name>
</gene>
<name>A0ABY4G169_9BACT</name>
<sequence length="190" mass="21186">MKTARALLVGKDPLVMNRLLSALRANGHAVEGTVSWETAHEDFNAHDFTLIGLGGGFNDQERAQLRQGFQLQNPETRLADVFGPVGHAQLQFLLSPAAQQPALEHLTVSLTELPPQVQLIVRTQTEATITLYHFQGQLHTEEVWKGELPAGTTQLPLQREQLLPDMLYHVVAQLPEGEVHTHRFTLPRVE</sequence>
<keyword evidence="2" id="KW-1185">Reference proteome</keyword>
<proteinExistence type="predicted"/>
<dbReference type="EMBL" id="CP095061">
    <property type="protein sequence ID" value="UOQ64613.1"/>
    <property type="molecule type" value="Genomic_DNA"/>
</dbReference>
<dbReference type="RefSeq" id="WP_245118495.1">
    <property type="nucleotide sequence ID" value="NZ_CP095061.1"/>
</dbReference>
<evidence type="ECO:0000313" key="1">
    <source>
        <dbReference type="EMBL" id="UOQ64613.1"/>
    </source>
</evidence>
<protein>
    <submittedName>
        <fullName evidence="1">Uncharacterized protein</fullName>
    </submittedName>
</protein>
<organism evidence="1 2">
    <name type="scientific">Hymenobacter volaticus</name>
    <dbReference type="NCBI Taxonomy" id="2932254"/>
    <lineage>
        <taxon>Bacteria</taxon>
        <taxon>Pseudomonadati</taxon>
        <taxon>Bacteroidota</taxon>
        <taxon>Cytophagia</taxon>
        <taxon>Cytophagales</taxon>
        <taxon>Hymenobacteraceae</taxon>
        <taxon>Hymenobacter</taxon>
    </lineage>
</organism>
<reference evidence="1" key="1">
    <citation type="submission" date="2022-04" db="EMBL/GenBank/DDBJ databases">
        <title>Hymenobacter sp. isolated from the air.</title>
        <authorList>
            <person name="Won M."/>
            <person name="Lee C.-M."/>
            <person name="Woen H.-Y."/>
            <person name="Kwon S.-W."/>
        </authorList>
    </citation>
    <scope>NUCLEOTIDE SEQUENCE</scope>
    <source>
        <strain evidence="1">5420S-77</strain>
    </source>
</reference>
<dbReference type="Proteomes" id="UP000830401">
    <property type="component" value="Chromosome"/>
</dbReference>